<name>A0ABQ2KUK5_9NOCA</name>
<protein>
    <submittedName>
        <fullName evidence="1">Uncharacterized protein</fullName>
    </submittedName>
</protein>
<sequence length="77" mass="8688">MVFIRLILSECDDLHRIEKSLTWKAFVIVGLHFRPVSVASSEPADVVAVIEPQSDRRYAGDSLAKSVPFHADVCREY</sequence>
<reference evidence="2" key="1">
    <citation type="journal article" date="2019" name="Int. J. Syst. Evol. Microbiol.">
        <title>The Global Catalogue of Microorganisms (GCM) 10K type strain sequencing project: providing services to taxonomists for standard genome sequencing and annotation.</title>
        <authorList>
            <consortium name="The Broad Institute Genomics Platform"/>
            <consortium name="The Broad Institute Genome Sequencing Center for Infectious Disease"/>
            <person name="Wu L."/>
            <person name="Ma J."/>
        </authorList>
    </citation>
    <scope>NUCLEOTIDE SEQUENCE [LARGE SCALE GENOMIC DNA]</scope>
    <source>
        <strain evidence="2">CGMCC 4.7329</strain>
    </source>
</reference>
<organism evidence="1 2">
    <name type="scientific">Nocardia rhizosphaerihabitans</name>
    <dbReference type="NCBI Taxonomy" id="1691570"/>
    <lineage>
        <taxon>Bacteria</taxon>
        <taxon>Bacillati</taxon>
        <taxon>Actinomycetota</taxon>
        <taxon>Actinomycetes</taxon>
        <taxon>Mycobacteriales</taxon>
        <taxon>Nocardiaceae</taxon>
        <taxon>Nocardia</taxon>
    </lineage>
</organism>
<dbReference type="EMBL" id="BMNE01000007">
    <property type="protein sequence ID" value="GGN93808.1"/>
    <property type="molecule type" value="Genomic_DNA"/>
</dbReference>
<dbReference type="Proteomes" id="UP000658127">
    <property type="component" value="Unassembled WGS sequence"/>
</dbReference>
<keyword evidence="2" id="KW-1185">Reference proteome</keyword>
<evidence type="ECO:0000313" key="2">
    <source>
        <dbReference type="Proteomes" id="UP000658127"/>
    </source>
</evidence>
<gene>
    <name evidence="1" type="ORF">GCM10011610_56120</name>
</gene>
<comment type="caution">
    <text evidence="1">The sequence shown here is derived from an EMBL/GenBank/DDBJ whole genome shotgun (WGS) entry which is preliminary data.</text>
</comment>
<evidence type="ECO:0000313" key="1">
    <source>
        <dbReference type="EMBL" id="GGN93808.1"/>
    </source>
</evidence>
<accession>A0ABQ2KUK5</accession>
<proteinExistence type="predicted"/>